<keyword evidence="3" id="KW-0812">Transmembrane</keyword>
<feature type="compositionally biased region" description="Basic and acidic residues" evidence="2">
    <location>
        <begin position="45"/>
        <end position="72"/>
    </location>
</feature>
<feature type="domain" description="Potassium channel" evidence="4">
    <location>
        <begin position="350"/>
        <end position="398"/>
    </location>
</feature>
<keyword evidence="3" id="KW-0472">Membrane</keyword>
<protein>
    <recommendedName>
        <fullName evidence="4">Potassium channel domain-containing protein</fullName>
    </recommendedName>
</protein>
<organism evidence="5 6">
    <name type="scientific">Halteria grandinella</name>
    <dbReference type="NCBI Taxonomy" id="5974"/>
    <lineage>
        <taxon>Eukaryota</taxon>
        <taxon>Sar</taxon>
        <taxon>Alveolata</taxon>
        <taxon>Ciliophora</taxon>
        <taxon>Intramacronucleata</taxon>
        <taxon>Spirotrichea</taxon>
        <taxon>Stichotrichia</taxon>
        <taxon>Sporadotrichida</taxon>
        <taxon>Halteriidae</taxon>
        <taxon>Halteria</taxon>
    </lineage>
</organism>
<gene>
    <name evidence="5" type="ORF">FGO68_gene17563</name>
</gene>
<evidence type="ECO:0000313" key="5">
    <source>
        <dbReference type="EMBL" id="TNV81369.1"/>
    </source>
</evidence>
<evidence type="ECO:0000256" key="1">
    <source>
        <dbReference type="SAM" id="Coils"/>
    </source>
</evidence>
<feature type="transmembrane region" description="Helical" evidence="3">
    <location>
        <begin position="167"/>
        <end position="187"/>
    </location>
</feature>
<feature type="transmembrane region" description="Helical" evidence="3">
    <location>
        <begin position="304"/>
        <end position="322"/>
    </location>
</feature>
<feature type="transmembrane region" description="Helical" evidence="3">
    <location>
        <begin position="379"/>
        <end position="397"/>
    </location>
</feature>
<feature type="coiled-coil region" evidence="1">
    <location>
        <begin position="529"/>
        <end position="556"/>
    </location>
</feature>
<dbReference type="OrthoDB" id="433309at2759"/>
<dbReference type="Proteomes" id="UP000785679">
    <property type="component" value="Unassembled WGS sequence"/>
</dbReference>
<dbReference type="Pfam" id="PF07885">
    <property type="entry name" value="Ion_trans_2"/>
    <property type="match status" value="1"/>
</dbReference>
<dbReference type="EMBL" id="RRYP01006234">
    <property type="protein sequence ID" value="TNV81369.1"/>
    <property type="molecule type" value="Genomic_DNA"/>
</dbReference>
<keyword evidence="3" id="KW-1133">Transmembrane helix</keyword>
<evidence type="ECO:0000259" key="4">
    <source>
        <dbReference type="Pfam" id="PF07885"/>
    </source>
</evidence>
<name>A0A8J8NWB3_HALGN</name>
<keyword evidence="1" id="KW-0175">Coiled coil</keyword>
<dbReference type="GO" id="GO:0016020">
    <property type="term" value="C:membrane"/>
    <property type="evidence" value="ECO:0007669"/>
    <property type="project" value="InterPro"/>
</dbReference>
<keyword evidence="6" id="KW-1185">Reference proteome</keyword>
<dbReference type="InterPro" id="IPR013099">
    <property type="entry name" value="K_chnl_dom"/>
</dbReference>
<sequence>MERRQSMAIQHQKNSVFKRGLALLKDRRISQILEVENDCEEDSSDKDSTSNLSRRDLKSQQDQKRTLSKHESVSSLSSVNNIKIQHQPSFKRASTRTIPNVKSLVKSSMLRQIRNGKLRVLKMVIRTHDIISFCLGTLAMVIGPIEFEMFFKGDNDVQYTHTPESTALRLIISLLSLALILTNYNYYHLDFKYHKAKGSYDDLKKRFRESTQFKTMMITNFINLLHPIPMFEYQFVMKTLNYPVRYSLSAVLSNLLFLRFYLLIRVIVQCSKWTDVESESICEKEGFRPNFLFSLKAWMKQRPFLSILINFVCSMLAFGFAVRTFERSFYEDREYANFRESDQLYQNYNYVWNSFWLIVVTMSSVGYGDFYPITHLGRFVVVIASFWGMVMVSQFIYTMEVQSNFTPAQSKAYELLQRLEKRKELREDAALLIQAWWIYIQARLYPFDRRLNTSGSESRFSTDSTMRNFTQLNEIYHKRVEIFRKQRSLVERKKIPLQDSLSKTNSLMKQYLLDARVSVSQMEPIKESIESAAKEMQESNSALLQYEKNLLILERQINRASFIQNLVSSPRSGIDQRSRDLAMAQLQKLLSESLSTLSKVAPEIPQ</sequence>
<feature type="transmembrane region" description="Helical" evidence="3">
    <location>
        <begin position="350"/>
        <end position="367"/>
    </location>
</feature>
<dbReference type="Gene3D" id="1.10.287.70">
    <property type="match status" value="1"/>
</dbReference>
<dbReference type="GO" id="GO:0016286">
    <property type="term" value="F:small conductance calcium-activated potassium channel activity"/>
    <property type="evidence" value="ECO:0007669"/>
    <property type="project" value="InterPro"/>
</dbReference>
<evidence type="ECO:0000256" key="3">
    <source>
        <dbReference type="SAM" id="Phobius"/>
    </source>
</evidence>
<dbReference type="AlphaFoldDB" id="A0A8J8NWB3"/>
<proteinExistence type="predicted"/>
<feature type="region of interest" description="Disordered" evidence="2">
    <location>
        <begin position="38"/>
        <end position="74"/>
    </location>
</feature>
<dbReference type="PANTHER" id="PTHR10153">
    <property type="entry name" value="SMALL CONDUCTANCE CALCIUM-ACTIVATED POTASSIUM CHANNEL"/>
    <property type="match status" value="1"/>
</dbReference>
<evidence type="ECO:0000313" key="6">
    <source>
        <dbReference type="Proteomes" id="UP000785679"/>
    </source>
</evidence>
<dbReference type="InterPro" id="IPR015449">
    <property type="entry name" value="K_chnl_Ca-activ_SK"/>
</dbReference>
<evidence type="ECO:0000256" key="2">
    <source>
        <dbReference type="SAM" id="MobiDB-lite"/>
    </source>
</evidence>
<accession>A0A8J8NWB3</accession>
<feature type="transmembrane region" description="Helical" evidence="3">
    <location>
        <begin position="243"/>
        <end position="264"/>
    </location>
</feature>
<reference evidence="5" key="1">
    <citation type="submission" date="2019-06" db="EMBL/GenBank/DDBJ databases">
        <authorList>
            <person name="Zheng W."/>
        </authorList>
    </citation>
    <scope>NUCLEOTIDE SEQUENCE</scope>
    <source>
        <strain evidence="5">QDHG01</strain>
    </source>
</reference>
<dbReference type="SUPFAM" id="SSF81324">
    <property type="entry name" value="Voltage-gated potassium channels"/>
    <property type="match status" value="1"/>
</dbReference>
<comment type="caution">
    <text evidence="5">The sequence shown here is derived from an EMBL/GenBank/DDBJ whole genome shotgun (WGS) entry which is preliminary data.</text>
</comment>
<feature type="transmembrane region" description="Helical" evidence="3">
    <location>
        <begin position="130"/>
        <end position="147"/>
    </location>
</feature>